<proteinExistence type="predicted"/>
<evidence type="ECO:0000256" key="1">
    <source>
        <dbReference type="SAM" id="MobiDB-lite"/>
    </source>
</evidence>
<organism evidence="2 3">
    <name type="scientific">Burkholderia ambifaria MEX-5</name>
    <dbReference type="NCBI Taxonomy" id="396597"/>
    <lineage>
        <taxon>Bacteria</taxon>
        <taxon>Pseudomonadati</taxon>
        <taxon>Pseudomonadota</taxon>
        <taxon>Betaproteobacteria</taxon>
        <taxon>Burkholderiales</taxon>
        <taxon>Burkholderiaceae</taxon>
        <taxon>Burkholderia</taxon>
        <taxon>Burkholderia cepacia complex</taxon>
    </lineage>
</organism>
<dbReference type="EMBL" id="ABLK01000035">
    <property type="protein sequence ID" value="EDT42569.1"/>
    <property type="molecule type" value="Genomic_DNA"/>
</dbReference>
<feature type="compositionally biased region" description="Pro residues" evidence="1">
    <location>
        <begin position="9"/>
        <end position="18"/>
    </location>
</feature>
<accession>B1T1J9</accession>
<dbReference type="AlphaFoldDB" id="B1T1J9"/>
<comment type="caution">
    <text evidence="2">The sequence shown here is derived from an EMBL/GenBank/DDBJ whole genome shotgun (WGS) entry which is preliminary data.</text>
</comment>
<evidence type="ECO:0000313" key="3">
    <source>
        <dbReference type="Proteomes" id="UP000004814"/>
    </source>
</evidence>
<protein>
    <submittedName>
        <fullName evidence="2">Proline-rich mucin-like protein</fullName>
    </submittedName>
</protein>
<name>B1T1J9_9BURK</name>
<reference evidence="2 3" key="1">
    <citation type="submission" date="2008-03" db="EMBL/GenBank/DDBJ databases">
        <title>Sequencing of the draft genome and assembly of Burkholderia ambifaria MEX-5.</title>
        <authorList>
            <consortium name="US DOE Joint Genome Institute (JGI-PGF)"/>
            <person name="Copeland A."/>
            <person name="Lucas S."/>
            <person name="Lapidus A."/>
            <person name="Glavina del Rio T."/>
            <person name="Dalin E."/>
            <person name="Tice H."/>
            <person name="Bruce D."/>
            <person name="Goodwin L."/>
            <person name="Pitluck S."/>
            <person name="Larimer F."/>
            <person name="Land M.L."/>
            <person name="Hauser L."/>
            <person name="Tiedje J."/>
            <person name="Richardson P."/>
        </authorList>
    </citation>
    <scope>NUCLEOTIDE SEQUENCE [LARGE SCALE GENOMIC DNA]</scope>
    <source>
        <strain evidence="2 3">MEX-5</strain>
    </source>
</reference>
<evidence type="ECO:0000313" key="2">
    <source>
        <dbReference type="EMBL" id="EDT42569.1"/>
    </source>
</evidence>
<dbReference type="Proteomes" id="UP000004814">
    <property type="component" value="Unassembled WGS sequence"/>
</dbReference>
<sequence length="401" mass="41496">MTGASGLPLVPPAAPPSAPVTVDTRPVIGASGPPLVPPVAPPSGPVTVERRPVSGASGLVAPPVLPVSRPPTAFTVLPVDETVLPRPVVTGLPPVEAISAPPWFRPLPSVPSSVLTGAPRPVAVPIVCVVWPTIVVIGVMTELTVCVTCWIGPVDSALDSVVPPFDTALPTCVTRPPTAPVTGASGDSGPLPRLVTRLPVCVTAPPSWLTTPPVLATVTPTGSFAAPSWPRPSPTPLPSAVTAPPTCWMMPPAACVVAGSTPGSDWFATVLPRFDTVPPRSVTRLLPFARRLPTGFDDTPEVPLVPLDVPLVVPLVLPLVEPLVLPLVEPLVLPEVLPLVEPDVPPEVPPPDVEIESPPPELEPPLMPLLMEPEPPHAERESMAATVAAIIVVRSMPWGIT</sequence>
<gene>
    <name evidence="2" type="ORF">BamMEX5DRAFT_1665</name>
</gene>
<feature type="region of interest" description="Disordered" evidence="1">
    <location>
        <begin position="1"/>
        <end position="21"/>
    </location>
</feature>